<dbReference type="AlphaFoldDB" id="A0A7W8A3L8"/>
<dbReference type="Gene3D" id="3.30.420.40">
    <property type="match status" value="3"/>
</dbReference>
<dbReference type="CDD" id="cd23763">
    <property type="entry name" value="ASKHA_ATPase_ROK"/>
    <property type="match status" value="1"/>
</dbReference>
<dbReference type="InterPro" id="IPR043129">
    <property type="entry name" value="ATPase_NBD"/>
</dbReference>
<feature type="compositionally biased region" description="Pro residues" evidence="2">
    <location>
        <begin position="311"/>
        <end position="325"/>
    </location>
</feature>
<proteinExistence type="inferred from homology"/>
<accession>A0A7W8A3L8</accession>
<dbReference type="EMBL" id="JACHIN010000005">
    <property type="protein sequence ID" value="MBB5078932.1"/>
    <property type="molecule type" value="Genomic_DNA"/>
</dbReference>
<reference evidence="3 4" key="1">
    <citation type="submission" date="2020-08" db="EMBL/GenBank/DDBJ databases">
        <title>Genomic Encyclopedia of Type Strains, Phase IV (KMG-IV): sequencing the most valuable type-strain genomes for metagenomic binning, comparative biology and taxonomic classification.</title>
        <authorList>
            <person name="Goeker M."/>
        </authorList>
    </citation>
    <scope>NUCLEOTIDE SEQUENCE [LARGE SCALE GENOMIC DNA]</scope>
    <source>
        <strain evidence="3 4">DSM 45385</strain>
    </source>
</reference>
<evidence type="ECO:0000256" key="2">
    <source>
        <dbReference type="SAM" id="MobiDB-lite"/>
    </source>
</evidence>
<dbReference type="SUPFAM" id="SSF53067">
    <property type="entry name" value="Actin-like ATPase domain"/>
    <property type="match status" value="1"/>
</dbReference>
<comment type="caution">
    <text evidence="3">The sequence shown here is derived from an EMBL/GenBank/DDBJ whole genome shotgun (WGS) entry which is preliminary data.</text>
</comment>
<protein>
    <recommendedName>
        <fullName evidence="5">ROK family transcriptional regulator</fullName>
    </recommendedName>
</protein>
<organism evidence="3 4">
    <name type="scientific">Nonomuraea endophytica</name>
    <dbReference type="NCBI Taxonomy" id="714136"/>
    <lineage>
        <taxon>Bacteria</taxon>
        <taxon>Bacillati</taxon>
        <taxon>Actinomycetota</taxon>
        <taxon>Actinomycetes</taxon>
        <taxon>Streptosporangiales</taxon>
        <taxon>Streptosporangiaceae</taxon>
        <taxon>Nonomuraea</taxon>
    </lineage>
</organism>
<feature type="region of interest" description="Disordered" evidence="2">
    <location>
        <begin position="267"/>
        <end position="392"/>
    </location>
</feature>
<dbReference type="Gene3D" id="1.10.10.10">
    <property type="entry name" value="Winged helix-like DNA-binding domain superfamily/Winged helix DNA-binding domain"/>
    <property type="match status" value="1"/>
</dbReference>
<dbReference type="SUPFAM" id="SSF46785">
    <property type="entry name" value="Winged helix' DNA-binding domain"/>
    <property type="match status" value="1"/>
</dbReference>
<dbReference type="PANTHER" id="PTHR18964:SF149">
    <property type="entry name" value="BIFUNCTIONAL UDP-N-ACETYLGLUCOSAMINE 2-EPIMERASE_N-ACETYLMANNOSAMINE KINASE"/>
    <property type="match status" value="1"/>
</dbReference>
<evidence type="ECO:0000313" key="4">
    <source>
        <dbReference type="Proteomes" id="UP000568380"/>
    </source>
</evidence>
<feature type="compositionally biased region" description="Pro residues" evidence="2">
    <location>
        <begin position="279"/>
        <end position="303"/>
    </location>
</feature>
<keyword evidence="4" id="KW-1185">Reference proteome</keyword>
<dbReference type="InterPro" id="IPR036390">
    <property type="entry name" value="WH_DNA-bd_sf"/>
</dbReference>
<dbReference type="Pfam" id="PF13412">
    <property type="entry name" value="HTH_24"/>
    <property type="match status" value="1"/>
</dbReference>
<evidence type="ECO:0008006" key="5">
    <source>
        <dbReference type="Google" id="ProtNLM"/>
    </source>
</evidence>
<evidence type="ECO:0000256" key="1">
    <source>
        <dbReference type="ARBA" id="ARBA00006479"/>
    </source>
</evidence>
<name>A0A7W8A3L8_9ACTN</name>
<dbReference type="InterPro" id="IPR000600">
    <property type="entry name" value="ROK"/>
</dbReference>
<comment type="similarity">
    <text evidence="1">Belongs to the ROK (NagC/XylR) family.</text>
</comment>
<sequence>MPRTASPHTARLINDRAAFDLLLEHGSLSRAELQQRTGLSRATIGDLVDRLEAGNLITPVGESPARRRGPNAVLYGVVADRAHVAGVEVRAGEVLASVNDLTGNQVGSARRLLDPAAEPDQLVFDTITDALLDAQLDPGRLGGVVVGTPGLIDPETGDVSYVGALPTWHANLLPGLRARLGGLPVLVENEVNLVGLAEHRLGAAQGETTFALLSLGTGVGMAVILNGRLHRGRSGGAGEISYLPLGLTGSTFPDLITGPALLALAQSHGLTPPGNTPVAEPPPTTPPGNTPLAEPPPTTPPGNTPLAEPSPATPPGSTPTPPPDSMPTSPERSSVNRTQPGHTPGHPAGGQVASFGASGVTSSSSAAIPEAFDRTPRNPSAASTGQAGGLARQRLGAEELGEFVRQAPPAFLDELADRIVFGARAVCAVLDPGVLILAGTIGRTGGEALAARVEERLAALIPLPTRVVPGTVEGDPVLRGAVVVALERLYAQLFDQQ</sequence>
<dbReference type="InterPro" id="IPR036388">
    <property type="entry name" value="WH-like_DNA-bd_sf"/>
</dbReference>
<dbReference type="Proteomes" id="UP000568380">
    <property type="component" value="Unassembled WGS sequence"/>
</dbReference>
<dbReference type="RefSeq" id="WP_184964058.1">
    <property type="nucleotide sequence ID" value="NZ_JACHIN010000005.1"/>
</dbReference>
<feature type="compositionally biased region" description="Polar residues" evidence="2">
    <location>
        <begin position="331"/>
        <end position="341"/>
    </location>
</feature>
<dbReference type="PANTHER" id="PTHR18964">
    <property type="entry name" value="ROK (REPRESSOR, ORF, KINASE) FAMILY"/>
    <property type="match status" value="1"/>
</dbReference>
<dbReference type="Pfam" id="PF00480">
    <property type="entry name" value="ROK"/>
    <property type="match status" value="1"/>
</dbReference>
<evidence type="ECO:0000313" key="3">
    <source>
        <dbReference type="EMBL" id="MBB5078932.1"/>
    </source>
</evidence>
<gene>
    <name evidence="3" type="ORF">HNR40_004418</name>
</gene>
<feature type="compositionally biased region" description="Low complexity" evidence="2">
    <location>
        <begin position="352"/>
        <end position="367"/>
    </location>
</feature>